<reference evidence="2 3" key="2">
    <citation type="submission" date="2022-01" db="EMBL/GenBank/DDBJ databases">
        <title>Lysobacter chinensis sp. nov., a bacterium isolated from cow dung compost.</title>
        <authorList>
            <person name="Liu Y."/>
        </authorList>
    </citation>
    <scope>NUCLEOTIDE SEQUENCE [LARGE SCALE GENOMIC DNA]</scope>
    <source>
        <strain evidence="2 3">TLK-CK17</strain>
    </source>
</reference>
<dbReference type="InterPro" id="IPR036291">
    <property type="entry name" value="NAD(P)-bd_dom_sf"/>
</dbReference>
<proteinExistence type="predicted"/>
<dbReference type="PANTHER" id="PTHR43796:SF2">
    <property type="entry name" value="CARBOXYNORSPERMIDINE SYNTHASE"/>
    <property type="match status" value="1"/>
</dbReference>
<keyword evidence="3" id="KW-1185">Reference proteome</keyword>
<evidence type="ECO:0000313" key="2">
    <source>
        <dbReference type="EMBL" id="MCF7222027.1"/>
    </source>
</evidence>
<protein>
    <submittedName>
        <fullName evidence="2">Saccharopine dehydrogenase NADP-binding domain-containing protein</fullName>
    </submittedName>
</protein>
<dbReference type="InterPro" id="IPR005097">
    <property type="entry name" value="Sacchrp_dh_NADP-bd"/>
</dbReference>
<comment type="caution">
    <text evidence="2">The sequence shown here is derived from an EMBL/GenBank/DDBJ whole genome shotgun (WGS) entry which is preliminary data.</text>
</comment>
<evidence type="ECO:0000313" key="3">
    <source>
        <dbReference type="Proteomes" id="UP001430796"/>
    </source>
</evidence>
<dbReference type="PANTHER" id="PTHR43796">
    <property type="entry name" value="CARBOXYNORSPERMIDINE SYNTHASE"/>
    <property type="match status" value="1"/>
</dbReference>
<sequence>MRILILGGYGQFGGRISRTLAADDRFDILVAGRDIERARTFIDTSGAGRRAMRPLRLDAGDAAALARSFEQSRPDLVIHTAGPFQEQNCTPDGYRVARAALQAGAHYVDLADARGFVAGFDSLDAEAKAAGRRAISGASSVPGLSAAVIEAHLHRFTRLDAVEAGISPGNRTPRGLATTRAILGYVGRPYPVLLDGERRRVHGWQSLRRLQWPGVGPRWFARCEVPDLDVLPARYPTLKHCDFRAGLELRRMHFGLWLGSWAVRLRLVPSLQPWARLLLRLSEQWLDTGSDVGLMHVDMHGVGAGGEPLALRWQMILRDGDGPQVPCTAAVVLARKLARGELPGAGAGPCLDLFTLEEYLSALHGFAVDTRTVVLGHQAGSSQPS</sequence>
<dbReference type="RefSeq" id="WP_237054445.1">
    <property type="nucleotide sequence ID" value="NZ_JAKJPO010000004.1"/>
</dbReference>
<dbReference type="Gene3D" id="3.40.50.720">
    <property type="entry name" value="NAD(P)-binding Rossmann-like Domain"/>
    <property type="match status" value="1"/>
</dbReference>
<gene>
    <name evidence="2" type="ORF">L3V18_09555</name>
</gene>
<organism evidence="2 3">
    <name type="scientific">Marilutibacter chinensis</name>
    <dbReference type="NCBI Taxonomy" id="2912247"/>
    <lineage>
        <taxon>Bacteria</taxon>
        <taxon>Pseudomonadati</taxon>
        <taxon>Pseudomonadota</taxon>
        <taxon>Gammaproteobacteria</taxon>
        <taxon>Lysobacterales</taxon>
        <taxon>Lysobacteraceae</taxon>
        <taxon>Marilutibacter</taxon>
    </lineage>
</organism>
<evidence type="ECO:0000259" key="1">
    <source>
        <dbReference type="Pfam" id="PF03435"/>
    </source>
</evidence>
<dbReference type="Pfam" id="PF03435">
    <property type="entry name" value="Sacchrp_dh_NADP"/>
    <property type="match status" value="1"/>
</dbReference>
<accession>A0ABS9HUG6</accession>
<dbReference type="EMBL" id="JAKJPO010000004">
    <property type="protein sequence ID" value="MCF7222027.1"/>
    <property type="molecule type" value="Genomic_DNA"/>
</dbReference>
<reference evidence="3" key="1">
    <citation type="submission" date="2022-01" db="EMBL/GenBank/DDBJ databases">
        <title>Lysobacter chinensis sp. nov., a bacterium isolated from cow dung compost.</title>
        <authorList>
            <person name="Zhou L.Y."/>
        </authorList>
    </citation>
    <scope>NUCLEOTIDE SEQUENCE [LARGE SCALE GENOMIC DNA]</scope>
    <source>
        <strain evidence="3">TLK-CK17</strain>
    </source>
</reference>
<dbReference type="SUPFAM" id="SSF51735">
    <property type="entry name" value="NAD(P)-binding Rossmann-fold domains"/>
    <property type="match status" value="1"/>
</dbReference>
<name>A0ABS9HUG6_9GAMM</name>
<dbReference type="Proteomes" id="UP001430796">
    <property type="component" value="Unassembled WGS sequence"/>
</dbReference>
<reference evidence="2 3" key="3">
    <citation type="submission" date="2022-01" db="EMBL/GenBank/DDBJ databases">
        <authorList>
            <person name="Zhou L.Y."/>
        </authorList>
    </citation>
    <scope>NUCLEOTIDE SEQUENCE [LARGE SCALE GENOMIC DNA]</scope>
    <source>
        <strain evidence="2 3">TLK-CK17</strain>
    </source>
</reference>
<feature type="domain" description="Saccharopine dehydrogenase NADP binding" evidence="1">
    <location>
        <begin position="3"/>
        <end position="112"/>
    </location>
</feature>